<keyword evidence="3" id="KW-1185">Reference proteome</keyword>
<proteinExistence type="predicted"/>
<gene>
    <name evidence="2" type="ORF">PBY51_008112</name>
</gene>
<feature type="region of interest" description="Disordered" evidence="1">
    <location>
        <begin position="1"/>
        <end position="114"/>
    </location>
</feature>
<protein>
    <submittedName>
        <fullName evidence="2">Uncharacterized protein</fullName>
    </submittedName>
</protein>
<organism evidence="2 3">
    <name type="scientific">Eleginops maclovinus</name>
    <name type="common">Patagonian blennie</name>
    <name type="synonym">Eleginus maclovinus</name>
    <dbReference type="NCBI Taxonomy" id="56733"/>
    <lineage>
        <taxon>Eukaryota</taxon>
        <taxon>Metazoa</taxon>
        <taxon>Chordata</taxon>
        <taxon>Craniata</taxon>
        <taxon>Vertebrata</taxon>
        <taxon>Euteleostomi</taxon>
        <taxon>Actinopterygii</taxon>
        <taxon>Neopterygii</taxon>
        <taxon>Teleostei</taxon>
        <taxon>Neoteleostei</taxon>
        <taxon>Acanthomorphata</taxon>
        <taxon>Eupercaria</taxon>
        <taxon>Perciformes</taxon>
        <taxon>Notothenioidei</taxon>
        <taxon>Eleginopidae</taxon>
        <taxon>Eleginops</taxon>
    </lineage>
</organism>
<dbReference type="Proteomes" id="UP001346869">
    <property type="component" value="Unassembled WGS sequence"/>
</dbReference>
<dbReference type="AlphaFoldDB" id="A0AAN8AIL9"/>
<evidence type="ECO:0000256" key="1">
    <source>
        <dbReference type="SAM" id="MobiDB-lite"/>
    </source>
</evidence>
<dbReference type="EMBL" id="JAUZQC010000017">
    <property type="protein sequence ID" value="KAK5856523.1"/>
    <property type="molecule type" value="Genomic_DNA"/>
</dbReference>
<evidence type="ECO:0000313" key="2">
    <source>
        <dbReference type="EMBL" id="KAK5856523.1"/>
    </source>
</evidence>
<feature type="compositionally biased region" description="Low complexity" evidence="1">
    <location>
        <begin position="13"/>
        <end position="24"/>
    </location>
</feature>
<accession>A0AAN8AIL9</accession>
<feature type="compositionally biased region" description="Polar residues" evidence="1">
    <location>
        <begin position="26"/>
        <end position="46"/>
    </location>
</feature>
<reference evidence="2 3" key="1">
    <citation type="journal article" date="2023" name="Genes (Basel)">
        <title>Chromosome-Level Genome Assembly and Circadian Gene Repertoire of the Patagonia Blennie Eleginops maclovinus-The Closest Ancestral Proxy of Antarctic Cryonotothenioids.</title>
        <authorList>
            <person name="Cheng C.C."/>
            <person name="Rivera-Colon A.G."/>
            <person name="Minhas B.F."/>
            <person name="Wilson L."/>
            <person name="Rayamajhi N."/>
            <person name="Vargas-Chacoff L."/>
            <person name="Catchen J.M."/>
        </authorList>
    </citation>
    <scope>NUCLEOTIDE SEQUENCE [LARGE SCALE GENOMIC DNA]</scope>
    <source>
        <strain evidence="2">JMC-PN-2008</strain>
    </source>
</reference>
<evidence type="ECO:0000313" key="3">
    <source>
        <dbReference type="Proteomes" id="UP001346869"/>
    </source>
</evidence>
<comment type="caution">
    <text evidence="2">The sequence shown here is derived from an EMBL/GenBank/DDBJ whole genome shotgun (WGS) entry which is preliminary data.</text>
</comment>
<name>A0AAN8AIL9_ELEMC</name>
<sequence>MPKTTHKSNSRPLTSASLSDSLAAQRKSQPFTSRSGPNTHRLSTSIILIPQEHNTKPQLHPRQSLPRTRQPIGPISSSRCHGVPDRISTHQARGVVPEPLNPPPPHTLSSAACSSDPLAPTKVYMHTLKRYY</sequence>
<reference evidence="2 3" key="2">
    <citation type="journal article" date="2023" name="Mol. Biol. Evol.">
        <title>Genomics of Secondarily Temperate Adaptation in the Only Non-Antarctic Icefish.</title>
        <authorList>
            <person name="Rivera-Colon A.G."/>
            <person name="Rayamajhi N."/>
            <person name="Minhas B.F."/>
            <person name="Madrigal G."/>
            <person name="Bilyk K.T."/>
            <person name="Yoon V."/>
            <person name="Hune M."/>
            <person name="Gregory S."/>
            <person name="Cheng C.H.C."/>
            <person name="Catchen J.M."/>
        </authorList>
    </citation>
    <scope>NUCLEOTIDE SEQUENCE [LARGE SCALE GENOMIC DNA]</scope>
    <source>
        <strain evidence="2">JMC-PN-2008</strain>
    </source>
</reference>